<accession>A0A2U9BXP3</accession>
<dbReference type="InterPro" id="IPR054000">
    <property type="entry name" value="MLKL_N"/>
</dbReference>
<protein>
    <recommendedName>
        <fullName evidence="1">Mixed lineage kinase domain-containing protein</fullName>
    </recommendedName>
</protein>
<dbReference type="EMBL" id="CP026252">
    <property type="protein sequence ID" value="AWP07952.1"/>
    <property type="molecule type" value="Genomic_DNA"/>
</dbReference>
<evidence type="ECO:0000313" key="3">
    <source>
        <dbReference type="Proteomes" id="UP000246464"/>
    </source>
</evidence>
<dbReference type="GO" id="GO:0007166">
    <property type="term" value="P:cell surface receptor signaling pathway"/>
    <property type="evidence" value="ECO:0007669"/>
    <property type="project" value="InterPro"/>
</dbReference>
<organism evidence="2 3">
    <name type="scientific">Scophthalmus maximus</name>
    <name type="common">Turbot</name>
    <name type="synonym">Psetta maxima</name>
    <dbReference type="NCBI Taxonomy" id="52904"/>
    <lineage>
        <taxon>Eukaryota</taxon>
        <taxon>Metazoa</taxon>
        <taxon>Chordata</taxon>
        <taxon>Craniata</taxon>
        <taxon>Vertebrata</taxon>
        <taxon>Euteleostomi</taxon>
        <taxon>Actinopterygii</taxon>
        <taxon>Neopterygii</taxon>
        <taxon>Teleostei</taxon>
        <taxon>Neoteleostei</taxon>
        <taxon>Acanthomorphata</taxon>
        <taxon>Carangaria</taxon>
        <taxon>Pleuronectiformes</taxon>
        <taxon>Pleuronectoidei</taxon>
        <taxon>Scophthalmidae</taxon>
        <taxon>Scophthalmus</taxon>
    </lineage>
</organism>
<keyword evidence="3" id="KW-1185">Reference proteome</keyword>
<dbReference type="InterPro" id="IPR059179">
    <property type="entry name" value="MLKL-like_MCAfunc"/>
</dbReference>
<feature type="domain" description="Mixed lineage kinase" evidence="1">
    <location>
        <begin position="22"/>
        <end position="102"/>
    </location>
</feature>
<dbReference type="Pfam" id="PF22215">
    <property type="entry name" value="MLKL_N"/>
    <property type="match status" value="1"/>
</dbReference>
<dbReference type="AlphaFoldDB" id="A0A2U9BXP3"/>
<evidence type="ECO:0000259" key="1">
    <source>
        <dbReference type="Pfam" id="PF22215"/>
    </source>
</evidence>
<dbReference type="Gene3D" id="1.20.930.20">
    <property type="entry name" value="Adaptor protein Cbl, N-terminal domain"/>
    <property type="match status" value="1"/>
</dbReference>
<dbReference type="InterPro" id="IPR036537">
    <property type="entry name" value="Adaptor_Cbl_N_dom_sf"/>
</dbReference>
<dbReference type="Proteomes" id="UP000246464">
    <property type="component" value="Chromosome 10"/>
</dbReference>
<gene>
    <name evidence="2" type="ORF">SMAX5B_001257</name>
</gene>
<sequence>MHDCLTKALSDLSIKMFVMEHIGKILGLCRGIFWMAAEAKVNKKRFRHLAERVKALEELVEAIKQRGPGQITQNVNRALWKISFTLTEAHELVKKCGKTKFVNLLKC</sequence>
<dbReference type="CDD" id="cd21037">
    <property type="entry name" value="MLKL_NTD"/>
    <property type="match status" value="1"/>
</dbReference>
<name>A0A2U9BXP3_SCOMX</name>
<proteinExistence type="predicted"/>
<evidence type="ECO:0000313" key="2">
    <source>
        <dbReference type="EMBL" id="AWP07952.1"/>
    </source>
</evidence>
<reference evidence="2 3" key="1">
    <citation type="submission" date="2017-12" db="EMBL/GenBank/DDBJ databases">
        <title>Integrating genomic resources of turbot (Scophthalmus maximus) in depth evaluation of genetic and physical mapping variation across individuals.</title>
        <authorList>
            <person name="Martinez P."/>
        </authorList>
    </citation>
    <scope>NUCLEOTIDE SEQUENCE [LARGE SCALE GENOMIC DNA]</scope>
</reference>